<name>A0A0C3Q205_9AGAM</name>
<accession>A0A0C3Q205</accession>
<protein>
    <submittedName>
        <fullName evidence="1">Uncharacterized protein</fullName>
    </submittedName>
</protein>
<dbReference type="HOGENOM" id="CLU_1442063_0_0_1"/>
<evidence type="ECO:0000313" key="2">
    <source>
        <dbReference type="Proteomes" id="UP000054248"/>
    </source>
</evidence>
<dbReference type="OrthoDB" id="3253465at2759"/>
<proteinExistence type="predicted"/>
<organism evidence="1 2">
    <name type="scientific">Tulasnella calospora MUT 4182</name>
    <dbReference type="NCBI Taxonomy" id="1051891"/>
    <lineage>
        <taxon>Eukaryota</taxon>
        <taxon>Fungi</taxon>
        <taxon>Dikarya</taxon>
        <taxon>Basidiomycota</taxon>
        <taxon>Agaricomycotina</taxon>
        <taxon>Agaricomycetes</taxon>
        <taxon>Cantharellales</taxon>
        <taxon>Tulasnellaceae</taxon>
        <taxon>Tulasnella</taxon>
    </lineage>
</organism>
<keyword evidence="2" id="KW-1185">Reference proteome</keyword>
<dbReference type="AlphaFoldDB" id="A0A0C3Q205"/>
<reference evidence="2" key="2">
    <citation type="submission" date="2015-01" db="EMBL/GenBank/DDBJ databases">
        <title>Evolutionary Origins and Diversification of the Mycorrhizal Mutualists.</title>
        <authorList>
            <consortium name="DOE Joint Genome Institute"/>
            <consortium name="Mycorrhizal Genomics Consortium"/>
            <person name="Kohler A."/>
            <person name="Kuo A."/>
            <person name="Nagy L.G."/>
            <person name="Floudas D."/>
            <person name="Copeland A."/>
            <person name="Barry K.W."/>
            <person name="Cichocki N."/>
            <person name="Veneault-Fourrey C."/>
            <person name="LaButti K."/>
            <person name="Lindquist E.A."/>
            <person name="Lipzen A."/>
            <person name="Lundell T."/>
            <person name="Morin E."/>
            <person name="Murat C."/>
            <person name="Riley R."/>
            <person name="Ohm R."/>
            <person name="Sun H."/>
            <person name="Tunlid A."/>
            <person name="Henrissat B."/>
            <person name="Grigoriev I.V."/>
            <person name="Hibbett D.S."/>
            <person name="Martin F."/>
        </authorList>
    </citation>
    <scope>NUCLEOTIDE SEQUENCE [LARGE SCALE GENOMIC DNA]</scope>
    <source>
        <strain evidence="2">MUT 4182</strain>
    </source>
</reference>
<sequence>MKYDIERHMRQMHDPWTNLEQDCRIKDPDIFECPKCQASFPSVPSVIAHGLRDCPHREWFHEMRLKHAVGLGSATIETADEVAEGLFHQHEKGRAKVWKWLKPEDQDSWKEMVRQSLQEGLTFESVPVPEGLDLSHKDDFGMVGGSKTIEALQALFKTSPIADKLKDFGLIIEEGEARGGNPPTSNSE</sequence>
<dbReference type="EMBL" id="KN823111">
    <property type="protein sequence ID" value="KIO22360.1"/>
    <property type="molecule type" value="Genomic_DNA"/>
</dbReference>
<gene>
    <name evidence="1" type="ORF">M407DRAFT_28079</name>
</gene>
<reference evidence="1 2" key="1">
    <citation type="submission" date="2014-04" db="EMBL/GenBank/DDBJ databases">
        <authorList>
            <consortium name="DOE Joint Genome Institute"/>
            <person name="Kuo A."/>
            <person name="Girlanda M."/>
            <person name="Perotto S."/>
            <person name="Kohler A."/>
            <person name="Nagy L.G."/>
            <person name="Floudas D."/>
            <person name="Copeland A."/>
            <person name="Barry K.W."/>
            <person name="Cichocki N."/>
            <person name="Veneault-Fourrey C."/>
            <person name="LaButti K."/>
            <person name="Lindquist E.A."/>
            <person name="Lipzen A."/>
            <person name="Lundell T."/>
            <person name="Morin E."/>
            <person name="Murat C."/>
            <person name="Sun H."/>
            <person name="Tunlid A."/>
            <person name="Henrissat B."/>
            <person name="Grigoriev I.V."/>
            <person name="Hibbett D.S."/>
            <person name="Martin F."/>
            <person name="Nordberg H.P."/>
            <person name="Cantor M.N."/>
            <person name="Hua S.X."/>
        </authorList>
    </citation>
    <scope>NUCLEOTIDE SEQUENCE [LARGE SCALE GENOMIC DNA]</scope>
    <source>
        <strain evidence="1 2">MUT 4182</strain>
    </source>
</reference>
<evidence type="ECO:0000313" key="1">
    <source>
        <dbReference type="EMBL" id="KIO22360.1"/>
    </source>
</evidence>
<dbReference type="Proteomes" id="UP000054248">
    <property type="component" value="Unassembled WGS sequence"/>
</dbReference>